<dbReference type="Gene3D" id="3.40.50.2300">
    <property type="match status" value="1"/>
</dbReference>
<evidence type="ECO:0000256" key="13">
    <source>
        <dbReference type="ARBA" id="ARBA00054109"/>
    </source>
</evidence>
<sequence>MSRSRVSFQDGNGQRSVGAERASDVSRDDYFAASGSEDGLEEGTVSPMSASRRRASLSIRIPPPQMKADMAFTALQYLPMPVMVLSSTKEIVLANEAMGRLLGIDPDYVHEEDDVHMDPLQRLASREIKSASDILYGATLGQLGFDLLQNGSPVFVAWEEFLETVVDDASKAQCSTTQLNTHHGRAKDKDTTPTGQRHHKRSISTGATSSSSRHSHTSGARTEVHDASLSVVFSTHRDAKTGMPLAARTEMTDHVQCQMIVSVWATEDEQFYTLTMTAAQGSESSSSSESAKTTSRTVSRQATSSYSNSVPSGLSSNSSSSEASNNKRVTYQSPPTSNYASPTVSEFPPRGPPIKSTIAAPSMFAKTNRLKDALLNSVNIPAYAMWKDESFGIPNIAAVRLLYPWITDKDSYDSTEQAKDFLSRFTLYRGDFSEEVPFEEFPIMKLMRERQRFENLRIGMYSVKDGSRMLFDVSGEPLVDDKGEFLGGVVLFHDITGYAQTISRQQEQNERQFENICNMVPIMIWRTTPDGSHDYFNDPWYSYTGMSVEMSEGEGWMNAFDGEDLKVAVPIWQHSLATGDEYLTEYRAKSANGEWRWMLGRATPMKDENGKILKWFGTCTDIHDQILAREEAKQTRAQLARVIEHANITLWAVDTECKLTLSEGRAMHTDPGDKNGYHRDKSKYIGKSIWEIFKMQGRGAEVETFARPVRDILAGRTIDETIESQITTSGRWYRTRLYPLWRQERKGGIEGNSYLDGVVGVSMDITELKRAAEEVAARDRENARLLAQSVAAKEASKMKSQFLANMSHEIRTPIAGVIGMSELLLDDGPGDLTPEQRECAENIQRSANGLLTVINDILDFSKVESGRLDIEEVQFDLSVVIRDVNKMLSFAAERKGLKYIDDIQRLKNWRVLGDPGRLRQVMTNLLTNSIKFTSEGSVTMRVKAQKETEDMVEVHFTVEDTGIGIEEEVRRKLFKPFSQADSSTARRFGGTGLGLTISKNLVELMRGGISLESKLGVGTKATFWIPFLKAPYQSNESALVDLGNIPDRLQSELSVSRPGSDNASQPTTPTTPAVRHRRDPSTGLTPTNSWPDGTLAELDLTADERKITNVLVVEDNAVNQQIALKTIRKLGFPVRAVWNGQEALDYLAAPSEEQPRPDIILMDVQMPIMDGYKATYTVRNGKPFVNNPEVQSIPIVAMTASAIQGDREKCQNAGMDDYLSKPVKKPNLEKMIVKWAIEGKKKRAELLRNPRALQRPSNPRNHSSFTTQSDASMHTPQEHLASEIDRLEFVHESTFRTSAETEAERAERQQRAEEQAIALRDHELIEAGDDPKSKLGKGVSDEQYPSQAASKTALTAENMEKFSKHDRMAQLKHERILDKDGSSMVATMAETSSELPRSNVPSPSPESTPNRRKMLSTARPDAKMHVAINHFRNLSPLMTATIILLTLLPLYYASYQYRIRHPYNTSSSFDEEDHGPYLRRPSEAEWIRTWLSTSLIQPFNPSPIATFCNQSTWHPNLVLNLENANGGIGNIRGNFLDFVFQAIEVGASIMLPGMASRSNEDIGNVWASRSPFENFFDDEWFLKVMSETCPEMSIYRHEEGMEMVDALEGKWVPRSRRIDEGKENTKKNLVKSLDDWLRESKGFDKEGLNLVNVERTLWDVDTRGGVGVRELRRNFGQILRIRPGIRRMAAVVVQNLEARYGLNIEIDPRDPIPQDAFFGAHLRTEADAKAVGWVDGPMTFENQTDAYIREAVKSGLGIMYVASGNETDLERFRQKAAMHKPPVTVTSKLDLLPANEVAKLESMTWDQQALVDYEVLLRCSRFGGIVKSSFAYNIAMTRNQWLEDQGRVIDPWRVQHSEVGVAFDDGLSRIIGRDGFHEHRIPRGMWP</sequence>
<evidence type="ECO:0000256" key="5">
    <source>
        <dbReference type="ARBA" id="ARBA00022553"/>
    </source>
</evidence>
<gene>
    <name evidence="19" type="ORF">HII31_12783</name>
</gene>
<dbReference type="InterPro" id="IPR003594">
    <property type="entry name" value="HATPase_dom"/>
</dbReference>
<feature type="compositionally biased region" description="Polar residues" evidence="15">
    <location>
        <begin position="1343"/>
        <end position="1354"/>
    </location>
</feature>
<feature type="region of interest" description="Disordered" evidence="15">
    <location>
        <begin position="1"/>
        <end position="52"/>
    </location>
</feature>
<evidence type="ECO:0000256" key="7">
    <source>
        <dbReference type="ARBA" id="ARBA00022741"/>
    </source>
</evidence>
<feature type="compositionally biased region" description="Low complexity" evidence="15">
    <location>
        <begin position="304"/>
        <end position="326"/>
    </location>
</feature>
<feature type="compositionally biased region" description="Polar residues" evidence="15">
    <location>
        <begin position="1082"/>
        <end position="1091"/>
    </location>
</feature>
<dbReference type="InterPro" id="IPR036097">
    <property type="entry name" value="HisK_dim/P_sf"/>
</dbReference>
<dbReference type="PANTHER" id="PTHR43047">
    <property type="entry name" value="TWO-COMPONENT HISTIDINE PROTEIN KINASE"/>
    <property type="match status" value="1"/>
</dbReference>
<comment type="function">
    <text evidence="13">Involved in the control of the SAPK-dependent transcriptional response to peroxide stress. Regulates sty1 activity.</text>
</comment>
<feature type="domain" description="PAC" evidence="18">
    <location>
        <begin position="454"/>
        <end position="507"/>
    </location>
</feature>
<feature type="compositionally biased region" description="Polar residues" evidence="15">
    <location>
        <begin position="1"/>
        <end position="15"/>
    </location>
</feature>
<evidence type="ECO:0000256" key="2">
    <source>
        <dbReference type="ARBA" id="ARBA00004496"/>
    </source>
</evidence>
<dbReference type="Gene3D" id="3.30.450.20">
    <property type="entry name" value="PAS domain"/>
    <property type="match status" value="2"/>
</dbReference>
<dbReference type="InterPro" id="IPR001789">
    <property type="entry name" value="Sig_transdc_resp-reg_receiver"/>
</dbReference>
<keyword evidence="7" id="KW-0547">Nucleotide-binding</keyword>
<dbReference type="SUPFAM" id="SSF47384">
    <property type="entry name" value="Homodimeric domain of signal transducing histidine kinase"/>
    <property type="match status" value="1"/>
</dbReference>
<dbReference type="InterPro" id="IPR000014">
    <property type="entry name" value="PAS"/>
</dbReference>
<dbReference type="InterPro" id="IPR003661">
    <property type="entry name" value="HisK_dim/P_dom"/>
</dbReference>
<evidence type="ECO:0000256" key="10">
    <source>
        <dbReference type="ARBA" id="ARBA00023012"/>
    </source>
</evidence>
<dbReference type="PROSITE" id="PS50113">
    <property type="entry name" value="PAC"/>
    <property type="match status" value="2"/>
</dbReference>
<dbReference type="GO" id="GO:0005737">
    <property type="term" value="C:cytoplasm"/>
    <property type="evidence" value="ECO:0007669"/>
    <property type="project" value="UniProtKB-SubCell"/>
</dbReference>
<dbReference type="GO" id="GO:1900745">
    <property type="term" value="P:positive regulation of p38MAPK cascade"/>
    <property type="evidence" value="ECO:0007669"/>
    <property type="project" value="UniProtKB-ARBA"/>
</dbReference>
<reference evidence="19" key="1">
    <citation type="submission" date="2020-04" db="EMBL/GenBank/DDBJ databases">
        <title>Draft genome resource of the tomato pathogen Pseudocercospora fuligena.</title>
        <authorList>
            <person name="Zaccaron A."/>
        </authorList>
    </citation>
    <scope>NUCLEOTIDE SEQUENCE</scope>
    <source>
        <strain evidence="19">PF001</strain>
    </source>
</reference>
<feature type="region of interest" description="Disordered" evidence="15">
    <location>
        <begin position="1319"/>
        <end position="1354"/>
    </location>
</feature>
<dbReference type="Pfam" id="PF10250">
    <property type="entry name" value="O-FucT"/>
    <property type="match status" value="1"/>
</dbReference>
<evidence type="ECO:0000313" key="19">
    <source>
        <dbReference type="EMBL" id="KAF7185910.1"/>
    </source>
</evidence>
<keyword evidence="9" id="KW-0067">ATP-binding</keyword>
<dbReference type="InterPro" id="IPR005467">
    <property type="entry name" value="His_kinase_dom"/>
</dbReference>
<feature type="compositionally biased region" description="Basic and acidic residues" evidence="15">
    <location>
        <begin position="1319"/>
        <end position="1333"/>
    </location>
</feature>
<organism evidence="19 20">
    <name type="scientific">Pseudocercospora fuligena</name>
    <dbReference type="NCBI Taxonomy" id="685502"/>
    <lineage>
        <taxon>Eukaryota</taxon>
        <taxon>Fungi</taxon>
        <taxon>Dikarya</taxon>
        <taxon>Ascomycota</taxon>
        <taxon>Pezizomycotina</taxon>
        <taxon>Dothideomycetes</taxon>
        <taxon>Dothideomycetidae</taxon>
        <taxon>Mycosphaerellales</taxon>
        <taxon>Mycosphaerellaceae</taxon>
        <taxon>Pseudocercospora</taxon>
    </lineage>
</organism>
<feature type="region of interest" description="Disordered" evidence="15">
    <location>
        <begin position="1248"/>
        <end position="1278"/>
    </location>
</feature>
<feature type="region of interest" description="Disordered" evidence="15">
    <location>
        <begin position="1387"/>
        <end position="1419"/>
    </location>
</feature>
<evidence type="ECO:0000256" key="8">
    <source>
        <dbReference type="ARBA" id="ARBA00022777"/>
    </source>
</evidence>
<feature type="compositionally biased region" description="Polar residues" evidence="15">
    <location>
        <begin position="1389"/>
        <end position="1408"/>
    </location>
</feature>
<feature type="region of interest" description="Disordered" evidence="15">
    <location>
        <begin position="176"/>
        <end position="224"/>
    </location>
</feature>
<feature type="compositionally biased region" description="Basic and acidic residues" evidence="15">
    <location>
        <begin position="21"/>
        <end position="30"/>
    </location>
</feature>
<dbReference type="EC" id="2.7.13.3" evidence="3"/>
<feature type="compositionally biased region" description="Polar residues" evidence="15">
    <location>
        <begin position="327"/>
        <end position="344"/>
    </location>
</feature>
<dbReference type="GO" id="GO:0005886">
    <property type="term" value="C:plasma membrane"/>
    <property type="evidence" value="ECO:0007669"/>
    <property type="project" value="TreeGrafter"/>
</dbReference>
<name>A0A8H6R624_9PEZI</name>
<evidence type="ECO:0000256" key="14">
    <source>
        <dbReference type="PROSITE-ProRule" id="PRU00169"/>
    </source>
</evidence>
<dbReference type="InterPro" id="IPR036890">
    <property type="entry name" value="HATPase_C_sf"/>
</dbReference>
<dbReference type="SUPFAM" id="SSF55785">
    <property type="entry name" value="PYP-like sensor domain (PAS domain)"/>
    <property type="match status" value="2"/>
</dbReference>
<comment type="subcellular location">
    <subcellularLocation>
        <location evidence="2">Cytoplasm</location>
    </subcellularLocation>
</comment>
<evidence type="ECO:0000256" key="4">
    <source>
        <dbReference type="ARBA" id="ARBA00022490"/>
    </source>
</evidence>
<dbReference type="PANTHER" id="PTHR43047:SF74">
    <property type="entry name" value="HISTIDINE KINASE-RELATED"/>
    <property type="match status" value="1"/>
</dbReference>
<dbReference type="PRINTS" id="PR00344">
    <property type="entry name" value="BCTRLSENSOR"/>
</dbReference>
<comment type="caution">
    <text evidence="19">The sequence shown here is derived from an EMBL/GenBank/DDBJ whole genome shotgun (WGS) entry which is preliminary data.</text>
</comment>
<evidence type="ECO:0000256" key="11">
    <source>
        <dbReference type="ARBA" id="ARBA00023253"/>
    </source>
</evidence>
<dbReference type="Pfam" id="PF02518">
    <property type="entry name" value="HATPase_c"/>
    <property type="match status" value="1"/>
</dbReference>
<protein>
    <recommendedName>
        <fullName evidence="3">histidine kinase</fullName>
        <ecNumber evidence="3">2.7.13.3</ecNumber>
    </recommendedName>
</protein>
<dbReference type="FunFam" id="3.30.565.10:FF:000010">
    <property type="entry name" value="Sensor histidine kinase RcsC"/>
    <property type="match status" value="1"/>
</dbReference>
<accession>A0A8H6R624</accession>
<feature type="region of interest" description="Disordered" evidence="15">
    <location>
        <begin position="278"/>
        <end position="352"/>
    </location>
</feature>
<evidence type="ECO:0000259" key="17">
    <source>
        <dbReference type="PROSITE" id="PS50110"/>
    </source>
</evidence>
<dbReference type="GO" id="GO:0009927">
    <property type="term" value="F:histidine phosphotransfer kinase activity"/>
    <property type="evidence" value="ECO:0007669"/>
    <property type="project" value="TreeGrafter"/>
</dbReference>
<dbReference type="Proteomes" id="UP000660729">
    <property type="component" value="Unassembled WGS sequence"/>
</dbReference>
<dbReference type="InterPro" id="IPR013655">
    <property type="entry name" value="PAS_fold_3"/>
</dbReference>
<dbReference type="SMART" id="SM00086">
    <property type="entry name" value="PAC"/>
    <property type="match status" value="2"/>
</dbReference>
<evidence type="ECO:0000256" key="6">
    <source>
        <dbReference type="ARBA" id="ARBA00022679"/>
    </source>
</evidence>
<feature type="region of interest" description="Disordered" evidence="15">
    <location>
        <begin position="1052"/>
        <end position="1092"/>
    </location>
</feature>
<dbReference type="InterPro" id="IPR019378">
    <property type="entry name" value="GDP-Fuc_O-FucTrfase"/>
</dbReference>
<keyword evidence="4" id="KW-0963">Cytoplasm</keyword>
<comment type="catalytic activity">
    <reaction evidence="1">
        <text>ATP + protein L-histidine = ADP + protein N-phospho-L-histidine.</text>
        <dbReference type="EC" id="2.7.13.3"/>
    </reaction>
</comment>
<dbReference type="CDD" id="cd11296">
    <property type="entry name" value="O-FucT_like"/>
    <property type="match status" value="1"/>
</dbReference>
<dbReference type="Gene3D" id="3.30.565.10">
    <property type="entry name" value="Histidine kinase-like ATPase, C-terminal domain"/>
    <property type="match status" value="1"/>
</dbReference>
<dbReference type="CDD" id="cd16922">
    <property type="entry name" value="HATPase_EvgS-ArcB-TorS-like"/>
    <property type="match status" value="1"/>
</dbReference>
<keyword evidence="11" id="KW-0294">Fucose metabolism</keyword>
<keyword evidence="12" id="KW-0119">Carbohydrate metabolism</keyword>
<feature type="compositionally biased region" description="Low complexity" evidence="15">
    <location>
        <begin position="204"/>
        <end position="221"/>
    </location>
</feature>
<keyword evidence="8" id="KW-0418">Kinase</keyword>
<dbReference type="Pfam" id="PF13426">
    <property type="entry name" value="PAS_9"/>
    <property type="match status" value="1"/>
</dbReference>
<proteinExistence type="predicted"/>
<keyword evidence="10" id="KW-0902">Two-component regulatory system</keyword>
<dbReference type="InterPro" id="IPR001610">
    <property type="entry name" value="PAC"/>
</dbReference>
<dbReference type="SMART" id="SM00091">
    <property type="entry name" value="PAS"/>
    <property type="match status" value="3"/>
</dbReference>
<dbReference type="GO" id="GO:0005524">
    <property type="term" value="F:ATP binding"/>
    <property type="evidence" value="ECO:0007669"/>
    <property type="project" value="UniProtKB-KW"/>
</dbReference>
<dbReference type="FunFam" id="3.30.450.20:FF:000099">
    <property type="entry name" value="Sensory box sensor histidine kinase"/>
    <property type="match status" value="1"/>
</dbReference>
<dbReference type="SMART" id="SM00388">
    <property type="entry name" value="HisKA"/>
    <property type="match status" value="1"/>
</dbReference>
<dbReference type="CDD" id="cd00130">
    <property type="entry name" value="PAS"/>
    <property type="match status" value="2"/>
</dbReference>
<evidence type="ECO:0000256" key="15">
    <source>
        <dbReference type="SAM" id="MobiDB-lite"/>
    </source>
</evidence>
<dbReference type="InterPro" id="IPR035965">
    <property type="entry name" value="PAS-like_dom_sf"/>
</dbReference>
<feature type="compositionally biased region" description="Polar residues" evidence="15">
    <location>
        <begin position="1255"/>
        <end position="1275"/>
    </location>
</feature>
<feature type="modified residue" description="4-aspartylphosphate" evidence="14">
    <location>
        <position position="1163"/>
    </location>
</feature>
<dbReference type="FunFam" id="1.10.287.130:FF:000002">
    <property type="entry name" value="Two-component osmosensing histidine kinase"/>
    <property type="match status" value="1"/>
</dbReference>
<dbReference type="GO" id="GO:0000155">
    <property type="term" value="F:phosphorelay sensor kinase activity"/>
    <property type="evidence" value="ECO:0007669"/>
    <property type="project" value="InterPro"/>
</dbReference>
<evidence type="ECO:0000256" key="1">
    <source>
        <dbReference type="ARBA" id="ARBA00000085"/>
    </source>
</evidence>
<dbReference type="Pfam" id="PF00512">
    <property type="entry name" value="HisKA"/>
    <property type="match status" value="1"/>
</dbReference>
<dbReference type="InterPro" id="IPR004358">
    <property type="entry name" value="Sig_transdc_His_kin-like_C"/>
</dbReference>
<dbReference type="SUPFAM" id="SSF52172">
    <property type="entry name" value="CheY-like"/>
    <property type="match status" value="1"/>
</dbReference>
<evidence type="ECO:0000256" key="9">
    <source>
        <dbReference type="ARBA" id="ARBA00022840"/>
    </source>
</evidence>
<feature type="compositionally biased region" description="Polar residues" evidence="15">
    <location>
        <begin position="1052"/>
        <end position="1071"/>
    </location>
</feature>
<evidence type="ECO:0000256" key="3">
    <source>
        <dbReference type="ARBA" id="ARBA00012438"/>
    </source>
</evidence>
<evidence type="ECO:0000313" key="20">
    <source>
        <dbReference type="Proteomes" id="UP000660729"/>
    </source>
</evidence>
<evidence type="ECO:0000259" key="18">
    <source>
        <dbReference type="PROSITE" id="PS50113"/>
    </source>
</evidence>
<dbReference type="CDD" id="cd17546">
    <property type="entry name" value="REC_hyHK_CKI1_RcsC-like"/>
    <property type="match status" value="1"/>
</dbReference>
<dbReference type="NCBIfam" id="TIGR00229">
    <property type="entry name" value="sensory_box"/>
    <property type="match status" value="1"/>
</dbReference>
<dbReference type="Gene3D" id="3.40.50.11350">
    <property type="match status" value="1"/>
</dbReference>
<dbReference type="CDD" id="cd00082">
    <property type="entry name" value="HisKA"/>
    <property type="match status" value="1"/>
</dbReference>
<dbReference type="Gene3D" id="1.10.287.130">
    <property type="match status" value="1"/>
</dbReference>
<keyword evidence="5 14" id="KW-0597">Phosphoprotein</keyword>
<keyword evidence="20" id="KW-1185">Reference proteome</keyword>
<dbReference type="Pfam" id="PF00072">
    <property type="entry name" value="Response_reg"/>
    <property type="match status" value="1"/>
</dbReference>
<dbReference type="PROSITE" id="PS50109">
    <property type="entry name" value="HIS_KIN"/>
    <property type="match status" value="1"/>
</dbReference>
<dbReference type="OrthoDB" id="60033at2759"/>
<evidence type="ECO:0000259" key="16">
    <source>
        <dbReference type="PROSITE" id="PS50109"/>
    </source>
</evidence>
<feature type="compositionally biased region" description="Polar residues" evidence="15">
    <location>
        <begin position="291"/>
        <end position="303"/>
    </location>
</feature>
<feature type="domain" description="PAC" evidence="18">
    <location>
        <begin position="582"/>
        <end position="634"/>
    </location>
</feature>
<dbReference type="SMART" id="SM00387">
    <property type="entry name" value="HATPase_c"/>
    <property type="match status" value="1"/>
</dbReference>
<feature type="domain" description="Response regulatory" evidence="17">
    <location>
        <begin position="1109"/>
        <end position="1236"/>
    </location>
</feature>
<dbReference type="GO" id="GO:0006004">
    <property type="term" value="P:fucose metabolic process"/>
    <property type="evidence" value="ECO:0007669"/>
    <property type="project" value="UniProtKB-KW"/>
</dbReference>
<feature type="domain" description="Histidine kinase" evidence="16">
    <location>
        <begin position="805"/>
        <end position="1029"/>
    </location>
</feature>
<dbReference type="EMBL" id="JABCIY010000306">
    <property type="protein sequence ID" value="KAF7185910.1"/>
    <property type="molecule type" value="Genomic_DNA"/>
</dbReference>
<dbReference type="SUPFAM" id="SSF55874">
    <property type="entry name" value="ATPase domain of HSP90 chaperone/DNA topoisomerase II/histidine kinase"/>
    <property type="match status" value="1"/>
</dbReference>
<dbReference type="InterPro" id="IPR011006">
    <property type="entry name" value="CheY-like_superfamily"/>
</dbReference>
<dbReference type="SMART" id="SM00448">
    <property type="entry name" value="REC"/>
    <property type="match status" value="1"/>
</dbReference>
<dbReference type="Pfam" id="PF08447">
    <property type="entry name" value="PAS_3"/>
    <property type="match status" value="1"/>
</dbReference>
<evidence type="ECO:0000256" key="12">
    <source>
        <dbReference type="ARBA" id="ARBA00023277"/>
    </source>
</evidence>
<keyword evidence="6" id="KW-0808">Transferase</keyword>
<dbReference type="InterPro" id="IPR000700">
    <property type="entry name" value="PAS-assoc_C"/>
</dbReference>
<dbReference type="GO" id="GO:0009365">
    <property type="term" value="C:protein histidine kinase complex"/>
    <property type="evidence" value="ECO:0007669"/>
    <property type="project" value="UniProtKB-ARBA"/>
</dbReference>
<dbReference type="PROSITE" id="PS50110">
    <property type="entry name" value="RESPONSE_REGULATORY"/>
    <property type="match status" value="1"/>
</dbReference>